<keyword evidence="1" id="KW-0853">WD repeat</keyword>
<dbReference type="PANTHER" id="PTHR45532:SF4">
    <property type="entry name" value="WD REPEAT-CONTAINING PROTEIN 55 HOMOLOG"/>
    <property type="match status" value="1"/>
</dbReference>
<accession>A0ABP0FLK7</accession>
<gene>
    <name evidence="4" type="ORF">CVLEPA_LOCUS10746</name>
</gene>
<name>A0ABP0FLK7_CLALP</name>
<feature type="repeat" description="WD" evidence="1">
    <location>
        <begin position="357"/>
        <end position="398"/>
    </location>
</feature>
<organism evidence="4 5">
    <name type="scientific">Clavelina lepadiformis</name>
    <name type="common">Light-bulb sea squirt</name>
    <name type="synonym">Ascidia lepadiformis</name>
    <dbReference type="NCBI Taxonomy" id="159417"/>
    <lineage>
        <taxon>Eukaryota</taxon>
        <taxon>Metazoa</taxon>
        <taxon>Chordata</taxon>
        <taxon>Tunicata</taxon>
        <taxon>Ascidiacea</taxon>
        <taxon>Aplousobranchia</taxon>
        <taxon>Clavelinidae</taxon>
        <taxon>Clavelina</taxon>
    </lineage>
</organism>
<protein>
    <submittedName>
        <fullName evidence="4">Uncharacterized protein</fullName>
    </submittedName>
</protein>
<evidence type="ECO:0000256" key="1">
    <source>
        <dbReference type="PROSITE-ProRule" id="PRU00221"/>
    </source>
</evidence>
<sequence length="2144" mass="241006">MVNAVDPKCKPWPVAREELDSIANEACNSERNDQSLCLTHGFHHLVTYEFRDPIRCIAYKGSSGREEFLTNHGTGPGNVFNLRAFSKTSQVDRPRKGIVPIPSTFHQTEKSVPVYMGGYVPQPSLDGQTNKENYTHRFPVHGPPLQHVVWIPKHRLFAAIGNDNNLRVFADTLNRCQVVSAPTLCPMPVLCMVYLEETDEVVTGSIGVIKPWKIRLSTNLASSQSEERKPWASQPKTNNEFGHGRQMLQVTQPVVKDRRLGYKRMAIDYLRRQQVWSIRLHGIHDRIGSGDKKSWKFNVHQQNTSIANSQGVNHIAHGHVSLTRCDFFPRFGYFITGGGEGSIRIMHMVNFGLVTTLRGHRGAITGLVAHSRHPILCSSSTDGSIRVWCLETFKMTQRIDTGQSIECMSISSDCNYLFYYSKLNISIYRLTNVYTLFSVLHSTASKLIRFEGNLELGIPGKILAALEDGSVAFLSPVTGLLLTMIYPMTTLQVYKETVFDAVNNLAYLKLYDGEMMQCDCRTNPCLPTKRFFPHIPFDQDVTSIASVWIRLENRRPISAIFAGLRSGQIALVHPNSLHMEIVQAHSGHVRFLKAVARNPHTKSIEGDALMRSRWCTEKLISIGTNTARTWNLKLLPVKAEADIRDMLQCEVFLEPDVKVNFPFHLLNPEFVTALSDRLCFTTSDNHIWVLLLKTFTEHELLACTKQSQLELPSSSNTDTIGTRKLTLETFNLPIVRTHHQDDDHAGIVTAVESSQKLSCFVSASEDGYVKLWDEENRLLREICFLPHPVTAVCFANDRDLLVALGGRICLVETTTFMTINFIKERNVTSINFEDDILEAALPYNDNVECTLSLCDIPAVPLKADERSQSPDIEAVRSPCSSKSNANTSEQDNSNSSSRENLIGLKNYDLILNFPGRSASSLAPRRFPSSARSFSAEKSIASLTKKTTLVDKTTNKAQLQWVKLGRKLIRRAKVEGVAPKMVKEVAKGTDNSYSQSTKDSEVVHIDKLQENEWILPDGAACHVSRPMDTMGFSQIEIDRILESKYPVAPDCYIPNSVIRLRVRPPPPEVEEVKEWKLKPVPSPLLISSKSSNQSVLILDFDSSDSSLNLLDFSSSSQFSLLNAPNDSLFPEKSALEVSVLSSFGGKAVNTSSINEVNFLNEIDEQKDFLSLTDPRNVEIKKDVDSRCMDESVATQAVESNISSSTTDEDDDLRPMKNNHKKTTLAPERLNMKAKLMEKRAAAIEKAQDVKVLISPILKDIVEAPWFRKKLEKITPDTVVDALIEMGDTTRLFAHDKACNSLLLIDQHFAEKEGGGEDKLSPVGKRKIQQFLAKFIKPSYDANNPFQKHQNRVALAHKALDTLICGVEMNEAIQKELFRLLIDSDESLRERARLILEEKLGIDTWKKLCGQLNNLTGESIVKSSEELVEEQKEVMKNLSDRFSKGETTLVDKPMLSYRFGLETASSKRKESLPKRKSSILLQISGSKVFGKSNESLPARKSIIPNRSDSVKPAPTRLNEERRTRKFSKIRDQSPTSPEYEPVDQQAGFDAFRKIILPKKKINWKRSVPKKSQERRRMSHLIAMTSASALVKGSYINITKKFDNGNELSFQENAFSESADSVRSYTYLPPIVSVEAPTSSILDATEDGEISLRNKVKLPDINAKENKKVTVEPKKRDIQATINRARAQSMQPKREHHQTTLKDRLPSKDGPSNVDLELDATKVHFQSTEMITDNNKNGRDFIKTSTMSVNDDSNIDSVAASNRNSDNKLSTKLRFGTGEVDTHTTKGRTISKSMFSADPAERLEKFSAIVISDTLLGSLSPDEAPNKKRVPSKKTLKKVKSKSKHTGILPLPKMCDIQDSGFAENMKTEDTDIKIPESDNWREMLAKLKKNGQKDLRSQGNVLYPRISSHYDKQRDMLMRLLAHSMLAPGERLASQYQYDRPVKIEKRRRAIALPGKLSTQICSEGEGDSRYGIMSIRWTDNQKQKSLLRKNKNPNILSKLPASVRNAVNPCNSGFRMSCGSYVAATENHCCLATSNLHHKEEWDEKETWSCIHEDKSIQVEEMITKGREAAKANVARSKALLKILNAALAREREERKRIQEQSHETGAKEAEFIKRKKAEELKLPMCEKNVAALKNIMLPLKSNAS</sequence>
<feature type="region of interest" description="Disordered" evidence="3">
    <location>
        <begin position="1502"/>
        <end position="1540"/>
    </location>
</feature>
<dbReference type="InterPro" id="IPR015943">
    <property type="entry name" value="WD40/YVTN_repeat-like_dom_sf"/>
</dbReference>
<feature type="compositionally biased region" description="Polar residues" evidence="3">
    <location>
        <begin position="1194"/>
        <end position="1204"/>
    </location>
</feature>
<dbReference type="InterPro" id="IPR001680">
    <property type="entry name" value="WD40_rpt"/>
</dbReference>
<feature type="region of interest" description="Disordered" evidence="3">
    <location>
        <begin position="1682"/>
        <end position="1712"/>
    </location>
</feature>
<feature type="repeat" description="WD" evidence="1">
    <location>
        <begin position="741"/>
        <end position="773"/>
    </location>
</feature>
<comment type="caution">
    <text evidence="4">The sequence shown here is derived from an EMBL/GenBank/DDBJ whole genome shotgun (WGS) entry which is preliminary data.</text>
</comment>
<dbReference type="InterPro" id="IPR036322">
    <property type="entry name" value="WD40_repeat_dom_sf"/>
</dbReference>
<feature type="region of interest" description="Disordered" evidence="3">
    <location>
        <begin position="865"/>
        <end position="899"/>
    </location>
</feature>
<dbReference type="SUPFAM" id="SSF50978">
    <property type="entry name" value="WD40 repeat-like"/>
    <property type="match status" value="2"/>
</dbReference>
<evidence type="ECO:0000256" key="3">
    <source>
        <dbReference type="SAM" id="MobiDB-lite"/>
    </source>
</evidence>
<dbReference type="Gene3D" id="2.130.10.10">
    <property type="entry name" value="YVTN repeat-like/Quinoprotein amine dehydrogenase"/>
    <property type="match status" value="2"/>
</dbReference>
<feature type="coiled-coil region" evidence="2">
    <location>
        <begin position="2073"/>
        <end position="2100"/>
    </location>
</feature>
<keyword evidence="2" id="KW-0175">Coiled coil</keyword>
<feature type="region of interest" description="Disordered" evidence="3">
    <location>
        <begin position="1194"/>
        <end position="1217"/>
    </location>
</feature>
<feature type="compositionally biased region" description="Basic and acidic residues" evidence="3">
    <location>
        <begin position="1694"/>
        <end position="1704"/>
    </location>
</feature>
<dbReference type="EMBL" id="CAWYQH010000068">
    <property type="protein sequence ID" value="CAK8680501.1"/>
    <property type="molecule type" value="Genomic_DNA"/>
</dbReference>
<feature type="compositionally biased region" description="Polar residues" evidence="3">
    <location>
        <begin position="878"/>
        <end position="899"/>
    </location>
</feature>
<keyword evidence="5" id="KW-1185">Reference proteome</keyword>
<dbReference type="SMART" id="SM00320">
    <property type="entry name" value="WD40"/>
    <property type="match status" value="5"/>
</dbReference>
<reference evidence="4 5" key="1">
    <citation type="submission" date="2024-02" db="EMBL/GenBank/DDBJ databases">
        <authorList>
            <person name="Daric V."/>
            <person name="Darras S."/>
        </authorList>
    </citation>
    <scope>NUCLEOTIDE SEQUENCE [LARGE SCALE GENOMIC DNA]</scope>
</reference>
<dbReference type="PANTHER" id="PTHR45532">
    <property type="entry name" value="WD REPEAT-CONTAINING PROTEIN 97"/>
    <property type="match status" value="1"/>
</dbReference>
<dbReference type="PROSITE" id="PS50294">
    <property type="entry name" value="WD_REPEATS_REGION"/>
    <property type="match status" value="2"/>
</dbReference>
<dbReference type="Pfam" id="PF00400">
    <property type="entry name" value="WD40"/>
    <property type="match status" value="2"/>
</dbReference>
<evidence type="ECO:0000313" key="5">
    <source>
        <dbReference type="Proteomes" id="UP001642483"/>
    </source>
</evidence>
<dbReference type="Proteomes" id="UP001642483">
    <property type="component" value="Unassembled WGS sequence"/>
</dbReference>
<dbReference type="PROSITE" id="PS50082">
    <property type="entry name" value="WD_REPEATS_2"/>
    <property type="match status" value="2"/>
</dbReference>
<evidence type="ECO:0000313" key="4">
    <source>
        <dbReference type="EMBL" id="CAK8680501.1"/>
    </source>
</evidence>
<evidence type="ECO:0000256" key="2">
    <source>
        <dbReference type="SAM" id="Coils"/>
    </source>
</evidence>
<proteinExistence type="predicted"/>